<evidence type="ECO:0000256" key="1">
    <source>
        <dbReference type="SAM" id="MobiDB-lite"/>
    </source>
</evidence>
<name>A0AAX6DME6_IRIPA</name>
<evidence type="ECO:0000313" key="3">
    <source>
        <dbReference type="Proteomes" id="UP001140949"/>
    </source>
</evidence>
<organism evidence="2 3">
    <name type="scientific">Iris pallida</name>
    <name type="common">Sweet iris</name>
    <dbReference type="NCBI Taxonomy" id="29817"/>
    <lineage>
        <taxon>Eukaryota</taxon>
        <taxon>Viridiplantae</taxon>
        <taxon>Streptophyta</taxon>
        <taxon>Embryophyta</taxon>
        <taxon>Tracheophyta</taxon>
        <taxon>Spermatophyta</taxon>
        <taxon>Magnoliopsida</taxon>
        <taxon>Liliopsida</taxon>
        <taxon>Asparagales</taxon>
        <taxon>Iridaceae</taxon>
        <taxon>Iridoideae</taxon>
        <taxon>Irideae</taxon>
        <taxon>Iris</taxon>
    </lineage>
</organism>
<keyword evidence="3" id="KW-1185">Reference proteome</keyword>
<sequence>MKTEPSRRSTTEEFAVGRLERHRHAGARRRCSGAYHQAAAVGDRLNRRILPSSTGGDSRLDFCAASVSMSLLGTRVPFRSMNGLSRPPPPPTSDPDDEHPVEPLPRTATPPRRVPVGVAAVHRLAVPRRARICLVELGSTSPRSGAPPERSHPPELVCLRMLFHLYGPEPEARIELCLKIDLEFSEL</sequence>
<reference evidence="2" key="1">
    <citation type="journal article" date="2023" name="GigaByte">
        <title>Genome assembly of the bearded iris, Iris pallida Lam.</title>
        <authorList>
            <person name="Bruccoleri R.E."/>
            <person name="Oakeley E.J."/>
            <person name="Faust A.M.E."/>
            <person name="Altorfer M."/>
            <person name="Dessus-Babus S."/>
            <person name="Burckhardt D."/>
            <person name="Oertli M."/>
            <person name="Naumann U."/>
            <person name="Petersen F."/>
            <person name="Wong J."/>
        </authorList>
    </citation>
    <scope>NUCLEOTIDE SEQUENCE</scope>
    <source>
        <strain evidence="2">GSM-AAB239-AS_SAM_17_03QT</strain>
    </source>
</reference>
<dbReference type="AlphaFoldDB" id="A0AAX6DME6"/>
<accession>A0AAX6DME6</accession>
<gene>
    <name evidence="2" type="ORF">M6B38_236840</name>
</gene>
<feature type="region of interest" description="Disordered" evidence="1">
    <location>
        <begin position="79"/>
        <end position="112"/>
    </location>
</feature>
<comment type="caution">
    <text evidence="2">The sequence shown here is derived from an EMBL/GenBank/DDBJ whole genome shotgun (WGS) entry which is preliminary data.</text>
</comment>
<dbReference type="EMBL" id="JANAVB010043315">
    <property type="protein sequence ID" value="KAJ6792916.1"/>
    <property type="molecule type" value="Genomic_DNA"/>
</dbReference>
<proteinExistence type="predicted"/>
<evidence type="ECO:0000313" key="2">
    <source>
        <dbReference type="EMBL" id="KAJ6792916.1"/>
    </source>
</evidence>
<protein>
    <submittedName>
        <fullName evidence="2">Protein FAR1-RELATED SEQUENCE 5-like</fullName>
    </submittedName>
</protein>
<dbReference type="Proteomes" id="UP001140949">
    <property type="component" value="Unassembled WGS sequence"/>
</dbReference>
<reference evidence="2" key="2">
    <citation type="submission" date="2023-04" db="EMBL/GenBank/DDBJ databases">
        <authorList>
            <person name="Bruccoleri R.E."/>
            <person name="Oakeley E.J."/>
            <person name="Faust A.-M."/>
            <person name="Dessus-Babus S."/>
            <person name="Altorfer M."/>
            <person name="Burckhardt D."/>
            <person name="Oertli M."/>
            <person name="Naumann U."/>
            <person name="Petersen F."/>
            <person name="Wong J."/>
        </authorList>
    </citation>
    <scope>NUCLEOTIDE SEQUENCE</scope>
    <source>
        <strain evidence="2">GSM-AAB239-AS_SAM_17_03QT</strain>
        <tissue evidence="2">Leaf</tissue>
    </source>
</reference>